<reference evidence="1 3" key="1">
    <citation type="journal article" date="2017" name="Gigascience">
        <title>Genome sequence of the small brown planthopper, Laodelphax striatellus.</title>
        <authorList>
            <person name="Zhu J."/>
            <person name="Jiang F."/>
            <person name="Wang X."/>
            <person name="Yang P."/>
            <person name="Bao Y."/>
            <person name="Zhao W."/>
            <person name="Wang W."/>
            <person name="Lu H."/>
            <person name="Wang Q."/>
            <person name="Cui N."/>
            <person name="Li J."/>
            <person name="Chen X."/>
            <person name="Luo L."/>
            <person name="Yu J."/>
            <person name="Kang L."/>
            <person name="Cui F."/>
        </authorList>
    </citation>
    <scope>NUCLEOTIDE SEQUENCE [LARGE SCALE GENOMIC DNA]</scope>
    <source>
        <strain evidence="1">Lst14</strain>
        <tissue evidence="1">Whole body</tissue>
    </source>
</reference>
<protein>
    <submittedName>
        <fullName evidence="1">Uncharacterized protein</fullName>
    </submittedName>
</protein>
<accession>A0A482WJK1</accession>
<evidence type="ECO:0000313" key="1">
    <source>
        <dbReference type="EMBL" id="RZF33510.1"/>
    </source>
</evidence>
<comment type="caution">
    <text evidence="1">The sequence shown here is derived from an EMBL/GenBank/DDBJ whole genome shotgun (WGS) entry which is preliminary data.</text>
</comment>
<dbReference type="Proteomes" id="UP000291343">
    <property type="component" value="Unassembled WGS sequence"/>
</dbReference>
<reference evidence="1" key="2">
    <citation type="submission" date="2019-02" db="EMBL/GenBank/DDBJ databases">
        <authorList>
            <person name="Zhu J."/>
            <person name="Jiang F."/>
            <person name="Wang X."/>
            <person name="Yang P."/>
            <person name="Bao Y."/>
            <person name="Zhao W."/>
            <person name="Wang W."/>
            <person name="Lu H."/>
            <person name="Wang Q."/>
            <person name="Cui N."/>
            <person name="Li J."/>
            <person name="Chen X."/>
            <person name="Luo L."/>
            <person name="Yu J."/>
            <person name="Kang L."/>
            <person name="Cui F."/>
        </authorList>
    </citation>
    <scope>NUCLEOTIDE SEQUENCE</scope>
    <source>
        <strain evidence="1">Lst14</strain>
        <tissue evidence="1">Whole body</tissue>
    </source>
</reference>
<dbReference type="AlphaFoldDB" id="A0A482WJK1"/>
<organism evidence="1 3">
    <name type="scientific">Laodelphax striatellus</name>
    <name type="common">Small brown planthopper</name>
    <name type="synonym">Delphax striatella</name>
    <dbReference type="NCBI Taxonomy" id="195883"/>
    <lineage>
        <taxon>Eukaryota</taxon>
        <taxon>Metazoa</taxon>
        <taxon>Ecdysozoa</taxon>
        <taxon>Arthropoda</taxon>
        <taxon>Hexapoda</taxon>
        <taxon>Insecta</taxon>
        <taxon>Pterygota</taxon>
        <taxon>Neoptera</taxon>
        <taxon>Paraneoptera</taxon>
        <taxon>Hemiptera</taxon>
        <taxon>Auchenorrhyncha</taxon>
        <taxon>Fulgoroidea</taxon>
        <taxon>Delphacidae</taxon>
        <taxon>Criomorphinae</taxon>
        <taxon>Laodelphax</taxon>
    </lineage>
</organism>
<dbReference type="InParanoid" id="A0A482WJK1"/>
<dbReference type="EMBL" id="QKKF02033837">
    <property type="protein sequence ID" value="RZF33510.1"/>
    <property type="molecule type" value="Genomic_DNA"/>
</dbReference>
<proteinExistence type="predicted"/>
<dbReference type="EMBL" id="QKKF02033837">
    <property type="protein sequence ID" value="RZF33511.1"/>
    <property type="molecule type" value="Genomic_DNA"/>
</dbReference>
<gene>
    <name evidence="1" type="ORF">LSTR_LSTR010166</name>
    <name evidence="2" type="ORF">LSTR_LSTR010167</name>
</gene>
<name>A0A482WJK1_LAOST</name>
<evidence type="ECO:0000313" key="2">
    <source>
        <dbReference type="EMBL" id="RZF33511.1"/>
    </source>
</evidence>
<sequence length="80" mass="9314">MYRRRHVPVCQSPLLNNGSQKLFNRTHAILQTPPTNKQFMNFHSESPEKMNALSIIIIPLCRRDLRTEQYCVLHPPMIAA</sequence>
<keyword evidence="3" id="KW-1185">Reference proteome</keyword>
<evidence type="ECO:0000313" key="3">
    <source>
        <dbReference type="Proteomes" id="UP000291343"/>
    </source>
</evidence>